<organism evidence="1 2">
    <name type="scientific">Blattamonas nauphoetae</name>
    <dbReference type="NCBI Taxonomy" id="2049346"/>
    <lineage>
        <taxon>Eukaryota</taxon>
        <taxon>Metamonada</taxon>
        <taxon>Preaxostyla</taxon>
        <taxon>Oxymonadida</taxon>
        <taxon>Blattamonas</taxon>
    </lineage>
</organism>
<dbReference type="Proteomes" id="UP001281761">
    <property type="component" value="Unassembled WGS sequence"/>
</dbReference>
<comment type="caution">
    <text evidence="1">The sequence shown here is derived from an EMBL/GenBank/DDBJ whole genome shotgun (WGS) entry which is preliminary data.</text>
</comment>
<dbReference type="EMBL" id="JARBJD010000043">
    <property type="protein sequence ID" value="KAK2957784.1"/>
    <property type="molecule type" value="Genomic_DNA"/>
</dbReference>
<keyword evidence="2" id="KW-1185">Reference proteome</keyword>
<reference evidence="1 2" key="1">
    <citation type="journal article" date="2022" name="bioRxiv">
        <title>Genomics of Preaxostyla Flagellates Illuminates Evolutionary Transitions and the Path Towards Mitochondrial Loss.</title>
        <authorList>
            <person name="Novak L.V.F."/>
            <person name="Treitli S.C."/>
            <person name="Pyrih J."/>
            <person name="Halakuc P."/>
            <person name="Pipaliya S.V."/>
            <person name="Vacek V."/>
            <person name="Brzon O."/>
            <person name="Soukal P."/>
            <person name="Eme L."/>
            <person name="Dacks J.B."/>
            <person name="Karnkowska A."/>
            <person name="Elias M."/>
            <person name="Hampl V."/>
        </authorList>
    </citation>
    <scope>NUCLEOTIDE SEQUENCE [LARGE SCALE GENOMIC DNA]</scope>
    <source>
        <strain evidence="1">NAU3</strain>
        <tissue evidence="1">Gut</tissue>
    </source>
</reference>
<gene>
    <name evidence="1" type="ORF">BLNAU_7218</name>
</gene>
<sequence>MLSGIFDDTDGGFDNTYEESEQLIGRTISFIIPKGAFVNSVFGQSLSRPSLLTMETSKELPFSDASILYSSLVARVDQESRFDEAVQDQAVELLKMLEPKPNERKLADSIIKDLVPSSTGSPSGFVECIVTLLSSPHSAIVTATFSLLHQTIFFSSAGILITLLEADLIPKILASIQPHTLPITGKNTVLHQLNKNFSLSLRLVRPDFQRTIISGFSVKISRFRPIALQKVVIPSSQFVAFLISKRFILHGELSGSFMELLAVLLEIGPLYRPTLEFVLASPIVMGFSSCLSSVDHCYDHWNSLDIIDVSLEEWKNYGPEVAQSGKRMTQSLFSEGFEDTLEQMLNCIMGDCYRLDLAIKCSKISIFLGSNVQYSSPPLW</sequence>
<protein>
    <submittedName>
        <fullName evidence="1">Uncharacterized protein</fullName>
    </submittedName>
</protein>
<evidence type="ECO:0000313" key="2">
    <source>
        <dbReference type="Proteomes" id="UP001281761"/>
    </source>
</evidence>
<accession>A0ABQ9Y257</accession>
<proteinExistence type="predicted"/>
<name>A0ABQ9Y257_9EUKA</name>
<evidence type="ECO:0000313" key="1">
    <source>
        <dbReference type="EMBL" id="KAK2957784.1"/>
    </source>
</evidence>